<keyword evidence="1" id="KW-0812">Transmembrane</keyword>
<proteinExistence type="predicted"/>
<dbReference type="InterPro" id="IPR044020">
    <property type="entry name" value="DUF5676"/>
</dbReference>
<evidence type="ECO:0000256" key="1">
    <source>
        <dbReference type="SAM" id="Phobius"/>
    </source>
</evidence>
<keyword evidence="1" id="KW-1133">Transmembrane helix</keyword>
<dbReference type="EMBL" id="UOEW01000164">
    <property type="protein sequence ID" value="VAW37309.1"/>
    <property type="molecule type" value="Genomic_DNA"/>
</dbReference>
<dbReference type="Pfam" id="PF18926">
    <property type="entry name" value="DUF5676"/>
    <property type="match status" value="1"/>
</dbReference>
<evidence type="ECO:0000313" key="2">
    <source>
        <dbReference type="EMBL" id="VAW37309.1"/>
    </source>
</evidence>
<name>A0A3B0VKF8_9ZZZZ</name>
<reference evidence="2" key="1">
    <citation type="submission" date="2018-06" db="EMBL/GenBank/DDBJ databases">
        <authorList>
            <person name="Zhirakovskaya E."/>
        </authorList>
    </citation>
    <scope>NUCLEOTIDE SEQUENCE</scope>
</reference>
<protein>
    <submittedName>
        <fullName evidence="2">Uncharacterized protein</fullName>
    </submittedName>
</protein>
<keyword evidence="1" id="KW-0472">Membrane</keyword>
<feature type="transmembrane region" description="Helical" evidence="1">
    <location>
        <begin position="56"/>
        <end position="81"/>
    </location>
</feature>
<accession>A0A3B0VKF8</accession>
<sequence length="86" mass="10105">MQHKISLFAFGNASSLFLAITFTFCVAFGLIFPQYAMYGLWEKLLPGFEWLSWQGFFIGLIESYAYGWYFALIWVPLYNFFGRKSK</sequence>
<gene>
    <name evidence="2" type="ORF">MNBD_GAMMA01-1555</name>
</gene>
<feature type="transmembrane region" description="Helical" evidence="1">
    <location>
        <begin position="7"/>
        <end position="36"/>
    </location>
</feature>
<organism evidence="2">
    <name type="scientific">hydrothermal vent metagenome</name>
    <dbReference type="NCBI Taxonomy" id="652676"/>
    <lineage>
        <taxon>unclassified sequences</taxon>
        <taxon>metagenomes</taxon>
        <taxon>ecological metagenomes</taxon>
    </lineage>
</organism>
<dbReference type="AlphaFoldDB" id="A0A3B0VKF8"/>